<dbReference type="Pfam" id="PF21132">
    <property type="entry name" value="MFD_D3"/>
    <property type="match status" value="1"/>
</dbReference>
<dbReference type="Pfam" id="PF00271">
    <property type="entry name" value="Helicase_C"/>
    <property type="match status" value="1"/>
</dbReference>
<gene>
    <name evidence="13" type="primary">mfd</name>
    <name evidence="16" type="ORF">Nkreftii_000574</name>
</gene>
<dbReference type="SUPFAM" id="SSF52540">
    <property type="entry name" value="P-loop containing nucleoside triphosphate hydrolases"/>
    <property type="match status" value="4"/>
</dbReference>
<dbReference type="GO" id="GO:0006355">
    <property type="term" value="P:regulation of DNA-templated transcription"/>
    <property type="evidence" value="ECO:0007669"/>
    <property type="project" value="UniProtKB-UniRule"/>
</dbReference>
<dbReference type="GO" id="GO:0005524">
    <property type="term" value="F:ATP binding"/>
    <property type="evidence" value="ECO:0007669"/>
    <property type="project" value="UniProtKB-UniRule"/>
</dbReference>
<feature type="domain" description="Helicase C-terminal" evidence="15">
    <location>
        <begin position="801"/>
        <end position="955"/>
    </location>
</feature>
<comment type="subcellular location">
    <subcellularLocation>
        <location evidence="1 13">Cytoplasm</location>
    </subcellularLocation>
</comment>
<protein>
    <recommendedName>
        <fullName evidence="12 13">Transcription-repair-coupling factor</fullName>
        <shortName evidence="13">TRCF</shortName>
        <ecNumber evidence="13">3.6.4.-</ecNumber>
    </recommendedName>
</protein>
<dbReference type="NCBIfam" id="TIGR00580">
    <property type="entry name" value="mfd"/>
    <property type="match status" value="1"/>
</dbReference>
<dbReference type="CDD" id="cd17991">
    <property type="entry name" value="DEXHc_TRCF"/>
    <property type="match status" value="1"/>
</dbReference>
<keyword evidence="3 13" id="KW-0547">Nucleotide-binding</keyword>
<evidence type="ECO:0000256" key="10">
    <source>
        <dbReference type="ARBA" id="ARBA00061104"/>
    </source>
</evidence>
<evidence type="ECO:0000259" key="14">
    <source>
        <dbReference type="PROSITE" id="PS51192"/>
    </source>
</evidence>
<dbReference type="InterPro" id="IPR001650">
    <property type="entry name" value="Helicase_C-like"/>
</dbReference>
<dbReference type="InterPro" id="IPR047112">
    <property type="entry name" value="RecG/Mfd"/>
</dbReference>
<reference evidence="16 17" key="1">
    <citation type="journal article" date="2020" name="ISME J.">
        <title>Enrichment and physiological characterization of a novel comammox Nitrospira indicates ammonium inhibition of complete nitrification.</title>
        <authorList>
            <person name="Sakoula D."/>
            <person name="Koch H."/>
            <person name="Frank J."/>
            <person name="Jetten M.S.M."/>
            <person name="van Kessel M.A.H.J."/>
            <person name="Lucker S."/>
        </authorList>
    </citation>
    <scope>NUCLEOTIDE SEQUENCE [LARGE SCALE GENOMIC DNA]</scope>
    <source>
        <strain evidence="16">Comreactor17</strain>
    </source>
</reference>
<comment type="similarity">
    <text evidence="11 13">In the C-terminal section; belongs to the helicase family. RecG subfamily.</text>
</comment>
<dbReference type="PANTHER" id="PTHR47964:SF1">
    <property type="entry name" value="ATP-DEPENDENT DNA HELICASE HOMOLOG RECG, CHLOROPLASTIC"/>
    <property type="match status" value="1"/>
</dbReference>
<dbReference type="KEGG" id="nkf:Nkreftii_000574"/>
<dbReference type="Gene3D" id="3.90.1150.50">
    <property type="entry name" value="Transcription-repair-coupling factor, D7 domain"/>
    <property type="match status" value="1"/>
</dbReference>
<evidence type="ECO:0000256" key="2">
    <source>
        <dbReference type="ARBA" id="ARBA00022490"/>
    </source>
</evidence>
<dbReference type="GO" id="GO:0003678">
    <property type="term" value="F:DNA helicase activity"/>
    <property type="evidence" value="ECO:0007669"/>
    <property type="project" value="TreeGrafter"/>
</dbReference>
<dbReference type="Gene3D" id="3.40.50.11180">
    <property type="match status" value="1"/>
</dbReference>
<evidence type="ECO:0000256" key="11">
    <source>
        <dbReference type="ARBA" id="ARBA00061399"/>
    </source>
</evidence>
<dbReference type="Pfam" id="PF03461">
    <property type="entry name" value="TRCF"/>
    <property type="match status" value="1"/>
</dbReference>
<dbReference type="InterPro" id="IPR014001">
    <property type="entry name" value="Helicase_ATP-bd"/>
</dbReference>
<evidence type="ECO:0000256" key="13">
    <source>
        <dbReference type="HAMAP-Rule" id="MF_00969"/>
    </source>
</evidence>
<dbReference type="Pfam" id="PF17757">
    <property type="entry name" value="UvrB_inter"/>
    <property type="match status" value="1"/>
</dbReference>
<dbReference type="HAMAP" id="MF_00969">
    <property type="entry name" value="TRCF"/>
    <property type="match status" value="1"/>
</dbReference>
<evidence type="ECO:0000256" key="6">
    <source>
        <dbReference type="ARBA" id="ARBA00022806"/>
    </source>
</evidence>
<name>A0A7S8FBJ1_9BACT</name>
<accession>A0A7S8FBJ1</accession>
<keyword evidence="8 13" id="KW-0238">DNA-binding</keyword>
<dbReference type="InterPro" id="IPR027417">
    <property type="entry name" value="P-loop_NTPase"/>
</dbReference>
<dbReference type="InterPro" id="IPR041471">
    <property type="entry name" value="UvrB_inter"/>
</dbReference>
<dbReference type="GO" id="GO:0000716">
    <property type="term" value="P:transcription-coupled nucleotide-excision repair, DNA damage recognition"/>
    <property type="evidence" value="ECO:0007669"/>
    <property type="project" value="UniProtKB-UniRule"/>
</dbReference>
<dbReference type="GO" id="GO:0016787">
    <property type="term" value="F:hydrolase activity"/>
    <property type="evidence" value="ECO:0007669"/>
    <property type="project" value="UniProtKB-KW"/>
</dbReference>
<organism evidence="16 17">
    <name type="scientific">Candidatus Nitrospira kreftii</name>
    <dbReference type="NCBI Taxonomy" id="2652173"/>
    <lineage>
        <taxon>Bacteria</taxon>
        <taxon>Pseudomonadati</taxon>
        <taxon>Nitrospirota</taxon>
        <taxon>Nitrospiria</taxon>
        <taxon>Nitrospirales</taxon>
        <taxon>Nitrospiraceae</taxon>
        <taxon>Nitrospira</taxon>
    </lineage>
</organism>
<dbReference type="SMART" id="SM00490">
    <property type="entry name" value="HELICc"/>
    <property type="match status" value="1"/>
</dbReference>
<dbReference type="InterPro" id="IPR003711">
    <property type="entry name" value="CarD-like/TRCF_RID"/>
</dbReference>
<dbReference type="SMART" id="SM00487">
    <property type="entry name" value="DEXDc"/>
    <property type="match status" value="1"/>
</dbReference>
<dbReference type="Gene3D" id="3.40.50.300">
    <property type="entry name" value="P-loop containing nucleotide triphosphate hydrolases"/>
    <property type="match status" value="2"/>
</dbReference>
<dbReference type="Pfam" id="PF00270">
    <property type="entry name" value="DEAD"/>
    <property type="match status" value="1"/>
</dbReference>
<dbReference type="PROSITE" id="PS51194">
    <property type="entry name" value="HELICASE_CTER"/>
    <property type="match status" value="1"/>
</dbReference>
<dbReference type="InterPro" id="IPR036101">
    <property type="entry name" value="CarD-like/TRCF_RID_sf"/>
</dbReference>
<comment type="function">
    <text evidence="13">Couples transcription and DNA repair by recognizing RNA polymerase (RNAP) stalled at DNA lesions. Mediates ATP-dependent release of RNAP and its truncated transcript from the DNA, and recruitment of nucleotide excision repair machinery to the damaged site.</text>
</comment>
<dbReference type="InterPro" id="IPR005118">
    <property type="entry name" value="TRCF_C"/>
</dbReference>
<proteinExistence type="inferred from homology"/>
<dbReference type="GO" id="GO:0003684">
    <property type="term" value="F:damaged DNA binding"/>
    <property type="evidence" value="ECO:0007669"/>
    <property type="project" value="InterPro"/>
</dbReference>
<dbReference type="EC" id="3.6.4.-" evidence="13"/>
<dbReference type="InterPro" id="IPR011545">
    <property type="entry name" value="DEAD/DEAH_box_helicase_dom"/>
</dbReference>
<dbReference type="Gene3D" id="2.40.10.170">
    <property type="match status" value="1"/>
</dbReference>
<dbReference type="Proteomes" id="UP000593737">
    <property type="component" value="Chromosome"/>
</dbReference>
<dbReference type="PANTHER" id="PTHR47964">
    <property type="entry name" value="ATP-DEPENDENT DNA HELICASE HOMOLOG RECG, CHLOROPLASTIC"/>
    <property type="match status" value="1"/>
</dbReference>
<evidence type="ECO:0000259" key="15">
    <source>
        <dbReference type="PROSITE" id="PS51194"/>
    </source>
</evidence>
<dbReference type="FunFam" id="3.40.50.300:FF:000546">
    <property type="entry name" value="Transcription-repair-coupling factor"/>
    <property type="match status" value="1"/>
</dbReference>
<comment type="similarity">
    <text evidence="10 13">In the N-terminal section; belongs to the UvrB family.</text>
</comment>
<dbReference type="PROSITE" id="PS51192">
    <property type="entry name" value="HELICASE_ATP_BIND_1"/>
    <property type="match status" value="1"/>
</dbReference>
<dbReference type="Gene3D" id="3.40.50.11140">
    <property type="match status" value="1"/>
</dbReference>
<sequence>MSGTNSETQSWLAPLRSSLDQEKARSCLLGAHGSTAACALTLLTDTQQSGSVHSGPWIVVTASDESAERLFNDLCFFHELTGRSVDSLAWFPEWETLPYEATAPHVGLIAHRMTTLHRLLTDPPTMLVTSITAAMHRLIPRSTFEQAIFRFETAATFERDSLVTNLLRLGYRRVSVVEIPGEFSVRGGIVDIFSTAYANPLRVEFLGDQVESLRLFDPATQTSIRKLKDGWVLPAREFIRAAEASDATTPIQPDAEWRGPDLYHSMDTLFDYLIGVRSLAFDQPEKLEQACGTAWSKIDDGYLRHVDRDASNPYPSPERLFLTWDEIQKRTAMWSILALEPLAPPSSSWTPTFSFPVQIPGSIGLGVRGTAFSQTLGILEGLRNEHRVVLVARSRGQVDRLLSLLREHDLPADPWESSLWSRRSTGKLPFYVLHGNLSTGFLLGDLRLALLTEEELFAKGARHKPQPKSRTATFLSSLEDLNVGDYVVHVQHGIAKYRGLKRLVVQDFESDYLILEFSGGDTLYVPLDRLNQIQRYSGAESHVPRLDRLGGTSWAKTTARVKKDIEEMAHELIDLYANRELVKRNAYGTSTTLYHEFEAAFEYEETPDQLKAIEDIGRDMEATRPMDRLICGDVGYGKTEVAMRAAFKAVEHDRQVAVLVPTTLLAHQHYENFSERFAPFPMKVALLSRFQSPRETKAILKDTAAGTIDVVIGTHRLLQKDVTFRQLGLVIIDEEQWFGVKHKERLKQLRTQVDVLTLTATPIPRTLQMAMSSVRDLSIIDTPPAGRLAIKTEVIRSSDKAVRDAILRELGRGGQVYFVHNRVESLERIGAWLQQLVPQARMVMAHGQMDARTLEAVMLKFVKREADVLIASAIIQSGLDVPNANTIIVNRADLFGLAQLYQLRGRVGRGGEQAYAYFLIPDEGTLAGDAQKRLIAIQQFTELGSGFRIAAADLEIRGAGNLLGKQQSGHIAAIGLDLYMQMVEQAVQRLKGHIIEEEPDPTLQLPVSAFIPEHYVADPHQRLSLYKRLTACNQVGELALLHGEIQDRYGSPPEPIERLLEVMQLRTHAKRLRLASIEVHGQTAKLVFQPKATIPESAIHRLMDQLNKRLRFLSPVSFEVQLRHDDWPSLFAELNAILQSLDLCDTKTFVKDATTS</sequence>
<dbReference type="SUPFAM" id="SSF141259">
    <property type="entry name" value="CarD-like"/>
    <property type="match status" value="1"/>
</dbReference>
<keyword evidence="2 13" id="KW-0963">Cytoplasm</keyword>
<dbReference type="Pfam" id="PF02559">
    <property type="entry name" value="CarD_TRCF_RID"/>
    <property type="match status" value="1"/>
</dbReference>
<keyword evidence="7 13" id="KW-0067">ATP-binding</keyword>
<keyword evidence="9 13" id="KW-0234">DNA repair</keyword>
<dbReference type="InterPro" id="IPR048635">
    <property type="entry name" value="MFD_D3"/>
</dbReference>
<evidence type="ECO:0000256" key="9">
    <source>
        <dbReference type="ARBA" id="ARBA00023204"/>
    </source>
</evidence>
<dbReference type="InterPro" id="IPR037235">
    <property type="entry name" value="TRCF-like_C_D7"/>
</dbReference>
<keyword evidence="5 13" id="KW-0378">Hydrolase</keyword>
<keyword evidence="4 13" id="KW-0227">DNA damage</keyword>
<dbReference type="InterPro" id="IPR004576">
    <property type="entry name" value="Mfd"/>
</dbReference>
<evidence type="ECO:0000256" key="1">
    <source>
        <dbReference type="ARBA" id="ARBA00004496"/>
    </source>
</evidence>
<evidence type="ECO:0000256" key="8">
    <source>
        <dbReference type="ARBA" id="ARBA00023125"/>
    </source>
</evidence>
<evidence type="ECO:0000256" key="3">
    <source>
        <dbReference type="ARBA" id="ARBA00022741"/>
    </source>
</evidence>
<evidence type="ECO:0000256" key="7">
    <source>
        <dbReference type="ARBA" id="ARBA00022840"/>
    </source>
</evidence>
<keyword evidence="6" id="KW-0347">Helicase</keyword>
<dbReference type="SUPFAM" id="SSF143517">
    <property type="entry name" value="TRCF domain-like"/>
    <property type="match status" value="1"/>
</dbReference>
<evidence type="ECO:0000313" key="17">
    <source>
        <dbReference type="Proteomes" id="UP000593737"/>
    </source>
</evidence>
<dbReference type="GO" id="GO:0005737">
    <property type="term" value="C:cytoplasm"/>
    <property type="evidence" value="ECO:0007669"/>
    <property type="project" value="UniProtKB-SubCell"/>
</dbReference>
<dbReference type="SMART" id="SM01058">
    <property type="entry name" value="CarD_TRCF"/>
    <property type="match status" value="1"/>
</dbReference>
<evidence type="ECO:0000256" key="12">
    <source>
        <dbReference type="ARBA" id="ARBA00070128"/>
    </source>
</evidence>
<evidence type="ECO:0000313" key="16">
    <source>
        <dbReference type="EMBL" id="QPD02800.1"/>
    </source>
</evidence>
<dbReference type="AlphaFoldDB" id="A0A7S8FBJ1"/>
<dbReference type="SMART" id="SM00982">
    <property type="entry name" value="TRCF"/>
    <property type="match status" value="1"/>
</dbReference>
<evidence type="ECO:0000256" key="4">
    <source>
        <dbReference type="ARBA" id="ARBA00022763"/>
    </source>
</evidence>
<evidence type="ECO:0000256" key="5">
    <source>
        <dbReference type="ARBA" id="ARBA00022801"/>
    </source>
</evidence>
<dbReference type="EMBL" id="CP047423">
    <property type="protein sequence ID" value="QPD02800.1"/>
    <property type="molecule type" value="Genomic_DNA"/>
</dbReference>
<feature type="domain" description="Helicase ATP-binding" evidence="14">
    <location>
        <begin position="619"/>
        <end position="780"/>
    </location>
</feature>